<dbReference type="InterPro" id="IPR011011">
    <property type="entry name" value="Znf_FYVE_PHD"/>
</dbReference>
<reference evidence="8 9" key="2">
    <citation type="journal article" date="2022" name="Mol. Biol. Evol.">
        <title>Comparative Genomics Reveals Insights into the Divergent Evolution of Astigmatic Mites and Household Pest Adaptations.</title>
        <authorList>
            <person name="Xiong Q."/>
            <person name="Wan A.T."/>
            <person name="Liu X."/>
            <person name="Fung C.S."/>
            <person name="Xiao X."/>
            <person name="Malainual N."/>
            <person name="Hou J."/>
            <person name="Wang L."/>
            <person name="Wang M."/>
            <person name="Yang K.Y."/>
            <person name="Cui Y."/>
            <person name="Leung E.L."/>
            <person name="Nong W."/>
            <person name="Shin S.K."/>
            <person name="Au S.W."/>
            <person name="Jeong K.Y."/>
            <person name="Chew F.T."/>
            <person name="Hui J.H."/>
            <person name="Leung T.F."/>
            <person name="Tungtrongchitr A."/>
            <person name="Zhong N."/>
            <person name="Liu Z."/>
            <person name="Tsui S.K."/>
        </authorList>
    </citation>
    <scope>NUCLEOTIDE SEQUENCE [LARGE SCALE GENOMIC DNA]</scope>
    <source>
        <strain evidence="8">Derp</strain>
    </source>
</reference>
<evidence type="ECO:0000256" key="2">
    <source>
        <dbReference type="ARBA" id="ARBA00022771"/>
    </source>
</evidence>
<feature type="domain" description="FYVE-type" evidence="7">
    <location>
        <begin position="376"/>
        <end position="411"/>
    </location>
</feature>
<dbReference type="InterPro" id="IPR000306">
    <property type="entry name" value="Znf_FYVE"/>
</dbReference>
<dbReference type="PANTHER" id="PTHR13510:SF44">
    <property type="entry name" value="RABENOSYN-5"/>
    <property type="match status" value="1"/>
</dbReference>
<dbReference type="PANTHER" id="PTHR13510">
    <property type="entry name" value="FYVE-FINGER-CONTAINING RAB5 EFFECTOR PROTEIN RABENOSYN-5-RELATED"/>
    <property type="match status" value="1"/>
</dbReference>
<dbReference type="PROSITE" id="PS00028">
    <property type="entry name" value="ZINC_FINGER_C2H2_1"/>
    <property type="match status" value="1"/>
</dbReference>
<dbReference type="SMART" id="SM00064">
    <property type="entry name" value="FYVE"/>
    <property type="match status" value="1"/>
</dbReference>
<keyword evidence="9" id="KW-1185">Reference proteome</keyword>
<dbReference type="InterPro" id="IPR017455">
    <property type="entry name" value="Znf_FYVE-rel"/>
</dbReference>
<dbReference type="InterPro" id="IPR021565">
    <property type="entry name" value="Rbsn_Rab-bd"/>
</dbReference>
<sequence length="802" mass="92969">MSFSFQEISTTTISGNNPFDDEIESEKQTNVSKSEIDDYDPSLDPFADNDGNHSSLSFYNNIENDCSKSPNISSNKTNSSNLLPNLNNSTNDLTNIDGQNSILMKSSNRQRLSFVDDGNYSNTSSGAMDFDRYSLQSGNDIDSSLTQSRLSLQSNTSNTMIEQQLRQYSLGDGSLQKEGLLCPECMQEYRTITELMEHFDREHDRNNRDSNIGIGTKKISTKIGSSSWSSKNLTPLSKKLFSNDSSLVGDQIKGFLDKFLQSNVNDKLSITNNSNHSINSIQDVRNENNSTINSSSIWTQEPINPIQQWKHSMKPAKKRSHYEYFRQIRDSRIERYVFETNKLMIRLDKLLRDYPPLNDWIKRRRHEQSIVDWVDETIVPLCPSCANKFNIITRKRHHCRLCGAVMCTKCSEFISFKFAYELINPIEIDHLDHNNDNNDISFGFSPLPPMPAMQSTIITKNNIQQTNNDETTTIISSPLRTLMTNVLNSPLVNDNELIDKLRLCHDCKSLLIIRKRKLDVQHHKPAIVQLYQQLREQIQQIDRLVPVLFRMADSINIGESTYQLTDAQDLKHKLSKLGEQADLLSRKIETYGLTPSETEQISIQTIPSRQLSLQTSIRRSTIQYLREKLLGLPELPDEKHFEQLKQQHNQLIEKRIRLEKEMALVEQEKFRQRNQQTDMNTTTTTNIQIGLNEDGFCPEQPNNPNHFKQWQTNIFDEKERYAILSEQNPIIQQMNIIRLYIKQAKNDHRYEEVTMLEENLRELEIEYYFSQQQQQQQSQSQQYETSESLNPFGDFDDDDNDQ</sequence>
<dbReference type="Proteomes" id="UP000887458">
    <property type="component" value="Unassembled WGS sequence"/>
</dbReference>
<proteinExistence type="predicted"/>
<dbReference type="InterPro" id="IPR013083">
    <property type="entry name" value="Znf_RING/FYVE/PHD"/>
</dbReference>
<protein>
    <submittedName>
        <fullName evidence="8">Rabenosyn-5</fullName>
    </submittedName>
</protein>
<feature type="region of interest" description="Disordered" evidence="6">
    <location>
        <begin position="1"/>
        <end position="51"/>
    </location>
</feature>
<keyword evidence="3" id="KW-0862">Zinc</keyword>
<dbReference type="Pfam" id="PF01363">
    <property type="entry name" value="FYVE"/>
    <property type="match status" value="1"/>
</dbReference>
<evidence type="ECO:0000256" key="6">
    <source>
        <dbReference type="SAM" id="MobiDB-lite"/>
    </source>
</evidence>
<evidence type="ECO:0000256" key="3">
    <source>
        <dbReference type="ARBA" id="ARBA00022833"/>
    </source>
</evidence>
<dbReference type="InterPro" id="IPR052727">
    <property type="entry name" value="Rab4/Rab5_effector"/>
</dbReference>
<dbReference type="InterPro" id="IPR013087">
    <property type="entry name" value="Znf_C2H2_type"/>
</dbReference>
<dbReference type="Gene3D" id="3.30.40.10">
    <property type="entry name" value="Zinc/RING finger domain, C3HC4 (zinc finger)"/>
    <property type="match status" value="1"/>
</dbReference>
<dbReference type="Gene3D" id="4.10.860.20">
    <property type="entry name" value="Rabenosyn, Rab binding domain"/>
    <property type="match status" value="1"/>
</dbReference>
<keyword evidence="5" id="KW-0175">Coiled coil</keyword>
<evidence type="ECO:0000313" key="8">
    <source>
        <dbReference type="EMBL" id="KAH9421567.1"/>
    </source>
</evidence>
<name>A0ABQ8JG21_DERPT</name>
<feature type="compositionally biased region" description="Polar residues" evidence="6">
    <location>
        <begin position="1"/>
        <end position="17"/>
    </location>
</feature>
<dbReference type="SUPFAM" id="SSF57903">
    <property type="entry name" value="FYVE/PHD zinc finger"/>
    <property type="match status" value="1"/>
</dbReference>
<dbReference type="SUPFAM" id="SSF140125">
    <property type="entry name" value="Rabenosyn-5 Rab-binding domain-like"/>
    <property type="match status" value="1"/>
</dbReference>
<dbReference type="InterPro" id="IPR036531">
    <property type="entry name" value="Rbsn_Rab-bd_sf"/>
</dbReference>
<feature type="region of interest" description="Disordered" evidence="6">
    <location>
        <begin position="771"/>
        <end position="802"/>
    </location>
</feature>
<evidence type="ECO:0000256" key="5">
    <source>
        <dbReference type="SAM" id="Coils"/>
    </source>
</evidence>
<evidence type="ECO:0000256" key="4">
    <source>
        <dbReference type="PROSITE-ProRule" id="PRU00091"/>
    </source>
</evidence>
<evidence type="ECO:0000313" key="9">
    <source>
        <dbReference type="Proteomes" id="UP000887458"/>
    </source>
</evidence>
<evidence type="ECO:0000256" key="1">
    <source>
        <dbReference type="ARBA" id="ARBA00022723"/>
    </source>
</evidence>
<keyword evidence="2 4" id="KW-0863">Zinc-finger</keyword>
<keyword evidence="1" id="KW-0479">Metal-binding</keyword>
<accession>A0ABQ8JG21</accession>
<gene>
    <name evidence="8" type="primary">ZFYVE20_2</name>
    <name evidence="8" type="ORF">DERP_008968</name>
</gene>
<dbReference type="EMBL" id="NJHN03000039">
    <property type="protein sequence ID" value="KAH9421567.1"/>
    <property type="molecule type" value="Genomic_DNA"/>
</dbReference>
<reference evidence="8 9" key="1">
    <citation type="journal article" date="2018" name="J. Allergy Clin. Immunol.">
        <title>High-quality assembly of Dermatophagoides pteronyssinus genome and transcriptome reveals a wide range of novel allergens.</title>
        <authorList>
            <person name="Liu X.Y."/>
            <person name="Yang K.Y."/>
            <person name="Wang M.Q."/>
            <person name="Kwok J.S."/>
            <person name="Zeng X."/>
            <person name="Yang Z."/>
            <person name="Xiao X.J."/>
            <person name="Lau C.P."/>
            <person name="Li Y."/>
            <person name="Huang Z.M."/>
            <person name="Ba J.G."/>
            <person name="Yim A.K."/>
            <person name="Ouyang C.Y."/>
            <person name="Ngai S.M."/>
            <person name="Chan T.F."/>
            <person name="Leung E.L."/>
            <person name="Liu L."/>
            <person name="Liu Z.G."/>
            <person name="Tsui S.K."/>
        </authorList>
    </citation>
    <scope>NUCLEOTIDE SEQUENCE [LARGE SCALE GENOMIC DNA]</scope>
    <source>
        <strain evidence="8">Derp</strain>
    </source>
</reference>
<evidence type="ECO:0000259" key="7">
    <source>
        <dbReference type="PROSITE" id="PS50178"/>
    </source>
</evidence>
<comment type="caution">
    <text evidence="8">The sequence shown here is derived from an EMBL/GenBank/DDBJ whole genome shotgun (WGS) entry which is preliminary data.</text>
</comment>
<feature type="compositionally biased region" description="Low complexity" evidence="6">
    <location>
        <begin position="771"/>
        <end position="782"/>
    </location>
</feature>
<dbReference type="Pfam" id="PF11464">
    <property type="entry name" value="Rbsn"/>
    <property type="match status" value="1"/>
</dbReference>
<feature type="coiled-coil region" evidence="5">
    <location>
        <begin position="641"/>
        <end position="675"/>
    </location>
</feature>
<organism evidence="8 9">
    <name type="scientific">Dermatophagoides pteronyssinus</name>
    <name type="common">European house dust mite</name>
    <dbReference type="NCBI Taxonomy" id="6956"/>
    <lineage>
        <taxon>Eukaryota</taxon>
        <taxon>Metazoa</taxon>
        <taxon>Ecdysozoa</taxon>
        <taxon>Arthropoda</taxon>
        <taxon>Chelicerata</taxon>
        <taxon>Arachnida</taxon>
        <taxon>Acari</taxon>
        <taxon>Acariformes</taxon>
        <taxon>Sarcoptiformes</taxon>
        <taxon>Astigmata</taxon>
        <taxon>Psoroptidia</taxon>
        <taxon>Analgoidea</taxon>
        <taxon>Pyroglyphidae</taxon>
        <taxon>Dermatophagoidinae</taxon>
        <taxon>Dermatophagoides</taxon>
    </lineage>
</organism>
<dbReference type="PROSITE" id="PS50178">
    <property type="entry name" value="ZF_FYVE"/>
    <property type="match status" value="1"/>
</dbReference>